<keyword evidence="2" id="KW-1185">Reference proteome</keyword>
<gene>
    <name evidence="1" type="ORF">HPB51_027901</name>
</gene>
<evidence type="ECO:0000313" key="2">
    <source>
        <dbReference type="Proteomes" id="UP000821866"/>
    </source>
</evidence>
<dbReference type="Proteomes" id="UP000821866">
    <property type="component" value="Unassembled WGS sequence"/>
</dbReference>
<comment type="caution">
    <text evidence="1">The sequence shown here is derived from an EMBL/GenBank/DDBJ whole genome shotgun (WGS) entry which is preliminary data.</text>
</comment>
<accession>A0A9J6CYT3</accession>
<dbReference type="VEuPathDB" id="VectorBase:LOC119185168"/>
<name>A0A9J6CYT3_RHIMP</name>
<reference evidence="1" key="1">
    <citation type="journal article" date="2020" name="Cell">
        <title>Large-Scale Comparative Analyses of Tick Genomes Elucidate Their Genetic Diversity and Vector Capacities.</title>
        <authorList>
            <consortium name="Tick Genome and Microbiome Consortium (TIGMIC)"/>
            <person name="Jia N."/>
            <person name="Wang J."/>
            <person name="Shi W."/>
            <person name="Du L."/>
            <person name="Sun Y."/>
            <person name="Zhan W."/>
            <person name="Jiang J.F."/>
            <person name="Wang Q."/>
            <person name="Zhang B."/>
            <person name="Ji P."/>
            <person name="Bell-Sakyi L."/>
            <person name="Cui X.M."/>
            <person name="Yuan T.T."/>
            <person name="Jiang B.G."/>
            <person name="Yang W.F."/>
            <person name="Lam T.T."/>
            <person name="Chang Q.C."/>
            <person name="Ding S.J."/>
            <person name="Wang X.J."/>
            <person name="Zhu J.G."/>
            <person name="Ruan X.D."/>
            <person name="Zhao L."/>
            <person name="Wei J.T."/>
            <person name="Ye R.Z."/>
            <person name="Que T.C."/>
            <person name="Du C.H."/>
            <person name="Zhou Y.H."/>
            <person name="Cheng J.X."/>
            <person name="Dai P.F."/>
            <person name="Guo W.B."/>
            <person name="Han X.H."/>
            <person name="Huang E.J."/>
            <person name="Li L.F."/>
            <person name="Wei W."/>
            <person name="Gao Y.C."/>
            <person name="Liu J.Z."/>
            <person name="Shao H.Z."/>
            <person name="Wang X."/>
            <person name="Wang C.C."/>
            <person name="Yang T.C."/>
            <person name="Huo Q.B."/>
            <person name="Li W."/>
            <person name="Chen H.Y."/>
            <person name="Chen S.E."/>
            <person name="Zhou L.G."/>
            <person name="Ni X.B."/>
            <person name="Tian J.H."/>
            <person name="Sheng Y."/>
            <person name="Liu T."/>
            <person name="Pan Y.S."/>
            <person name="Xia L.Y."/>
            <person name="Li J."/>
            <person name="Zhao F."/>
            <person name="Cao W.C."/>
        </authorList>
    </citation>
    <scope>NUCLEOTIDE SEQUENCE</scope>
    <source>
        <strain evidence="1">Rmic-2018</strain>
    </source>
</reference>
<sequence>MDEATMVTCLDPSTNEIGRWVTVTLMQIFAPVSLCGLQGNRVFRLAAKYGPECVVQSQPLASTLVIRRKLDHITLSDLVRGLAPARTEAAATTHRRAARRRAPKQPATVITTVPVAASRVMLASRPLVVYRRPLGYPRTAPYTLARAFALRRTRATNDGCPGLRVHLRHIDADNGTPTAHLPRRYGSLECYNGRCFFIWSPECQKPEAASLDVVFCSQGNHTCFGIAR</sequence>
<dbReference type="EMBL" id="JABSTU010004502">
    <property type="protein sequence ID" value="KAH7958116.1"/>
    <property type="molecule type" value="Genomic_DNA"/>
</dbReference>
<dbReference type="AlphaFoldDB" id="A0A9J6CYT3"/>
<organism evidence="1 2">
    <name type="scientific">Rhipicephalus microplus</name>
    <name type="common">Cattle tick</name>
    <name type="synonym">Boophilus microplus</name>
    <dbReference type="NCBI Taxonomy" id="6941"/>
    <lineage>
        <taxon>Eukaryota</taxon>
        <taxon>Metazoa</taxon>
        <taxon>Ecdysozoa</taxon>
        <taxon>Arthropoda</taxon>
        <taxon>Chelicerata</taxon>
        <taxon>Arachnida</taxon>
        <taxon>Acari</taxon>
        <taxon>Parasitiformes</taxon>
        <taxon>Ixodida</taxon>
        <taxon>Ixodoidea</taxon>
        <taxon>Ixodidae</taxon>
        <taxon>Rhipicephalinae</taxon>
        <taxon>Rhipicephalus</taxon>
        <taxon>Boophilus</taxon>
    </lineage>
</organism>
<protein>
    <submittedName>
        <fullName evidence="1">Uncharacterized protein</fullName>
    </submittedName>
</protein>
<reference evidence="1" key="2">
    <citation type="submission" date="2021-09" db="EMBL/GenBank/DDBJ databases">
        <authorList>
            <person name="Jia N."/>
            <person name="Wang J."/>
            <person name="Shi W."/>
            <person name="Du L."/>
            <person name="Sun Y."/>
            <person name="Zhan W."/>
            <person name="Jiang J."/>
            <person name="Wang Q."/>
            <person name="Zhang B."/>
            <person name="Ji P."/>
            <person name="Sakyi L.B."/>
            <person name="Cui X."/>
            <person name="Yuan T."/>
            <person name="Jiang B."/>
            <person name="Yang W."/>
            <person name="Lam T.T.-Y."/>
            <person name="Chang Q."/>
            <person name="Ding S."/>
            <person name="Wang X."/>
            <person name="Zhu J."/>
            <person name="Ruan X."/>
            <person name="Zhao L."/>
            <person name="Wei J."/>
            <person name="Que T."/>
            <person name="Du C."/>
            <person name="Cheng J."/>
            <person name="Dai P."/>
            <person name="Han X."/>
            <person name="Huang E."/>
            <person name="Gao Y."/>
            <person name="Liu J."/>
            <person name="Shao H."/>
            <person name="Ye R."/>
            <person name="Li L."/>
            <person name="Wei W."/>
            <person name="Wang X."/>
            <person name="Wang C."/>
            <person name="Huo Q."/>
            <person name="Li W."/>
            <person name="Guo W."/>
            <person name="Chen H."/>
            <person name="Chen S."/>
            <person name="Zhou L."/>
            <person name="Zhou L."/>
            <person name="Ni X."/>
            <person name="Tian J."/>
            <person name="Zhou Y."/>
            <person name="Sheng Y."/>
            <person name="Liu T."/>
            <person name="Pan Y."/>
            <person name="Xia L."/>
            <person name="Li J."/>
            <person name="Zhao F."/>
            <person name="Cao W."/>
        </authorList>
    </citation>
    <scope>NUCLEOTIDE SEQUENCE</scope>
    <source>
        <strain evidence="1">Rmic-2018</strain>
        <tissue evidence="1">Larvae</tissue>
    </source>
</reference>
<proteinExistence type="predicted"/>
<evidence type="ECO:0000313" key="1">
    <source>
        <dbReference type="EMBL" id="KAH7958116.1"/>
    </source>
</evidence>